<dbReference type="PaxDb" id="121845-A0A3Q0J4M0"/>
<dbReference type="RefSeq" id="XP_026683371.1">
    <property type="nucleotide sequence ID" value="XM_026827570.1"/>
</dbReference>
<feature type="compositionally biased region" description="Basic and acidic residues" evidence="1">
    <location>
        <begin position="85"/>
        <end position="99"/>
    </location>
</feature>
<organism evidence="2 3">
    <name type="scientific">Diaphorina citri</name>
    <name type="common">Asian citrus psyllid</name>
    <dbReference type="NCBI Taxonomy" id="121845"/>
    <lineage>
        <taxon>Eukaryota</taxon>
        <taxon>Metazoa</taxon>
        <taxon>Ecdysozoa</taxon>
        <taxon>Arthropoda</taxon>
        <taxon>Hexapoda</taxon>
        <taxon>Insecta</taxon>
        <taxon>Pterygota</taxon>
        <taxon>Neoptera</taxon>
        <taxon>Paraneoptera</taxon>
        <taxon>Hemiptera</taxon>
        <taxon>Sternorrhyncha</taxon>
        <taxon>Psylloidea</taxon>
        <taxon>Psyllidae</taxon>
        <taxon>Diaphorininae</taxon>
        <taxon>Diaphorina</taxon>
    </lineage>
</organism>
<dbReference type="AlphaFoldDB" id="A0A3Q0J4M0"/>
<dbReference type="Proteomes" id="UP000079169">
    <property type="component" value="Unplaced"/>
</dbReference>
<name>A0A3Q0J4M0_DIACI</name>
<sequence length="135" mass="15505">MVWKKCFYCCCPCLKKKKLEETTGLTLGLLNGGKWSPRTKHVPLQQLYQVHKVPRFGRAKSNDDDVASSYGDEQKSHSNVTTISEKSKDKDPPVEHEDSVESSAKHKKRWSKALALSRVKKSHGKSFQYYIKIYM</sequence>
<dbReference type="GeneID" id="108253058"/>
<evidence type="ECO:0000256" key="1">
    <source>
        <dbReference type="SAM" id="MobiDB-lite"/>
    </source>
</evidence>
<accession>A0A3Q0J4M0</accession>
<protein>
    <submittedName>
        <fullName evidence="3">Uncharacterized protein LOC108253058</fullName>
    </submittedName>
</protein>
<gene>
    <name evidence="3" type="primary">LOC108253058</name>
</gene>
<feature type="region of interest" description="Disordered" evidence="1">
    <location>
        <begin position="55"/>
        <end position="108"/>
    </location>
</feature>
<evidence type="ECO:0000313" key="2">
    <source>
        <dbReference type="Proteomes" id="UP000079169"/>
    </source>
</evidence>
<dbReference type="KEGG" id="dci:108253058"/>
<proteinExistence type="predicted"/>
<keyword evidence="2" id="KW-1185">Reference proteome</keyword>
<evidence type="ECO:0000313" key="3">
    <source>
        <dbReference type="RefSeq" id="XP_026683371.1"/>
    </source>
</evidence>
<reference evidence="3" key="1">
    <citation type="submission" date="2025-08" db="UniProtKB">
        <authorList>
            <consortium name="RefSeq"/>
        </authorList>
    </citation>
    <scope>IDENTIFICATION</scope>
</reference>